<comment type="caution">
    <text evidence="2">The sequence shown here is derived from an EMBL/GenBank/DDBJ whole genome shotgun (WGS) entry which is preliminary data.</text>
</comment>
<evidence type="ECO:0000256" key="1">
    <source>
        <dbReference type="SAM" id="MobiDB-lite"/>
    </source>
</evidence>
<organism evidence="2 3">
    <name type="scientific">Oryzias melastigma</name>
    <name type="common">Marine medaka</name>
    <dbReference type="NCBI Taxonomy" id="30732"/>
    <lineage>
        <taxon>Eukaryota</taxon>
        <taxon>Metazoa</taxon>
        <taxon>Chordata</taxon>
        <taxon>Craniata</taxon>
        <taxon>Vertebrata</taxon>
        <taxon>Euteleostomi</taxon>
        <taxon>Actinopterygii</taxon>
        <taxon>Neopterygii</taxon>
        <taxon>Teleostei</taxon>
        <taxon>Neoteleostei</taxon>
        <taxon>Acanthomorphata</taxon>
        <taxon>Ovalentaria</taxon>
        <taxon>Atherinomorphae</taxon>
        <taxon>Beloniformes</taxon>
        <taxon>Adrianichthyidae</taxon>
        <taxon>Oryziinae</taxon>
        <taxon>Oryzias</taxon>
    </lineage>
</organism>
<protein>
    <submittedName>
        <fullName evidence="2">Uncharacterized protein</fullName>
    </submittedName>
</protein>
<dbReference type="AlphaFoldDB" id="A0A834KZB6"/>
<dbReference type="Proteomes" id="UP000646548">
    <property type="component" value="Unassembled WGS sequence"/>
</dbReference>
<reference evidence="2" key="1">
    <citation type="journal article" name="BMC Genomics">
        <title>Long-read sequencing and de novo genome assembly of marine medaka (Oryzias melastigma).</title>
        <authorList>
            <person name="Liang P."/>
            <person name="Saqib H.S.A."/>
            <person name="Ni X."/>
            <person name="Shen Y."/>
        </authorList>
    </citation>
    <scope>NUCLEOTIDE SEQUENCE</scope>
    <source>
        <strain evidence="2">Bigg-433</strain>
    </source>
</reference>
<proteinExistence type="predicted"/>
<feature type="compositionally biased region" description="Low complexity" evidence="1">
    <location>
        <begin position="57"/>
        <end position="70"/>
    </location>
</feature>
<feature type="region of interest" description="Disordered" evidence="1">
    <location>
        <begin position="47"/>
        <end position="70"/>
    </location>
</feature>
<evidence type="ECO:0000313" key="2">
    <source>
        <dbReference type="EMBL" id="KAF6736226.1"/>
    </source>
</evidence>
<evidence type="ECO:0000313" key="3">
    <source>
        <dbReference type="Proteomes" id="UP000646548"/>
    </source>
</evidence>
<gene>
    <name evidence="2" type="ORF">FQA47_024507</name>
</gene>
<sequence length="139" mass="15036">MMRGRRRCGGARHRVIYPGGKGSADMLFMTGAVSSKEGSGWRVIILPGGQRSPQTRSMSSLSSGPSPASAKTDISHVHFIKPECAPHEPFCSMCNISTMDASGRKILKWKHGRKSCIQLKQIPAASQSILILSALFKIP</sequence>
<dbReference type="EMBL" id="WKFB01000094">
    <property type="protein sequence ID" value="KAF6736226.1"/>
    <property type="molecule type" value="Genomic_DNA"/>
</dbReference>
<name>A0A834KZB6_ORYME</name>
<accession>A0A834KZB6</accession>